<accession>A0A285J825</accession>
<dbReference type="EMBL" id="PGTD01000018">
    <property type="protein sequence ID" value="PJE27027.1"/>
    <property type="molecule type" value="Genomic_DNA"/>
</dbReference>
<dbReference type="RefSeq" id="WP_097146910.1">
    <property type="nucleotide sequence ID" value="NZ_OBEA01000006.1"/>
</dbReference>
<dbReference type="Gene3D" id="3.40.50.720">
    <property type="entry name" value="NAD(P)-binding Rossmann-like Domain"/>
    <property type="match status" value="1"/>
</dbReference>
<evidence type="ECO:0000313" key="5">
    <source>
        <dbReference type="EMBL" id="PJE27027.1"/>
    </source>
</evidence>
<comment type="pathway">
    <text evidence="1">Bacterial outer membrane biogenesis; LPS O-antigen biosynthesis.</text>
</comment>
<evidence type="ECO:0000256" key="3">
    <source>
        <dbReference type="SAM" id="MobiDB-lite"/>
    </source>
</evidence>
<evidence type="ECO:0000256" key="2">
    <source>
        <dbReference type="ARBA" id="ARBA00007637"/>
    </source>
</evidence>
<comment type="similarity">
    <text evidence="2">Belongs to the NAD(P)-dependent epimerase/dehydratase family.</text>
</comment>
<feature type="compositionally biased region" description="Basic and acidic residues" evidence="3">
    <location>
        <begin position="320"/>
        <end position="330"/>
    </location>
</feature>
<dbReference type="PANTHER" id="PTHR43000">
    <property type="entry name" value="DTDP-D-GLUCOSE 4,6-DEHYDRATASE-RELATED"/>
    <property type="match status" value="1"/>
</dbReference>
<evidence type="ECO:0000313" key="7">
    <source>
        <dbReference type="Proteomes" id="UP000231655"/>
    </source>
</evidence>
<dbReference type="InterPro" id="IPR036291">
    <property type="entry name" value="NAD(P)-bd_dom_sf"/>
</dbReference>
<evidence type="ECO:0000259" key="4">
    <source>
        <dbReference type="Pfam" id="PF01370"/>
    </source>
</evidence>
<dbReference type="Proteomes" id="UP000231702">
    <property type="component" value="Unassembled WGS sequence"/>
</dbReference>
<evidence type="ECO:0000313" key="8">
    <source>
        <dbReference type="Proteomes" id="UP000231702"/>
    </source>
</evidence>
<dbReference type="Proteomes" id="UP000231655">
    <property type="component" value="Unassembled WGS sequence"/>
</dbReference>
<feature type="region of interest" description="Disordered" evidence="3">
    <location>
        <begin position="304"/>
        <end position="330"/>
    </location>
</feature>
<evidence type="ECO:0000256" key="1">
    <source>
        <dbReference type="ARBA" id="ARBA00005125"/>
    </source>
</evidence>
<dbReference type="AlphaFoldDB" id="A0A285J825"/>
<dbReference type="OrthoDB" id="7209874at2"/>
<dbReference type="CDD" id="cd08946">
    <property type="entry name" value="SDR_e"/>
    <property type="match status" value="1"/>
</dbReference>
<feature type="domain" description="NAD-dependent epimerase/dehydratase" evidence="4">
    <location>
        <begin position="5"/>
        <end position="247"/>
    </location>
</feature>
<reference evidence="6 7" key="1">
    <citation type="submission" date="2017-09" db="EMBL/GenBank/DDBJ databases">
        <authorList>
            <person name="Ehlers B."/>
            <person name="Leendertz F.H."/>
        </authorList>
    </citation>
    <scope>NUCLEOTIDE SEQUENCE [LARGE SCALE GENOMIC DNA]</scope>
    <source>
        <strain evidence="6 7">CGMCC 1.12662</strain>
    </source>
</reference>
<organism evidence="6 7">
    <name type="scientific">Pseudooceanicola antarcticus</name>
    <dbReference type="NCBI Taxonomy" id="1247613"/>
    <lineage>
        <taxon>Bacteria</taxon>
        <taxon>Pseudomonadati</taxon>
        <taxon>Pseudomonadota</taxon>
        <taxon>Alphaproteobacteria</taxon>
        <taxon>Rhodobacterales</taxon>
        <taxon>Paracoccaceae</taxon>
        <taxon>Pseudooceanicola</taxon>
    </lineage>
</organism>
<dbReference type="SUPFAM" id="SSF51735">
    <property type="entry name" value="NAD(P)-binding Rossmann-fold domains"/>
    <property type="match status" value="1"/>
</dbReference>
<dbReference type="InterPro" id="IPR001509">
    <property type="entry name" value="Epimerase_deHydtase"/>
</dbReference>
<reference evidence="5 8" key="2">
    <citation type="journal article" date="2018" name="Int. J. Syst. Evol. Microbiol.">
        <title>Pseudooceanicola lipolyticus sp. nov., a marine alphaproteobacterium, reclassification of Oceanicola flagellatus as Pseudooceanicola flagellatus comb. nov. and emended description of the genus Pseudooceanicola.</title>
        <authorList>
            <person name="Huang M.-M."/>
            <person name="Guo L.-L."/>
            <person name="Wu Y.-H."/>
            <person name="Lai Q.-L."/>
            <person name="Shao Z.-Z."/>
            <person name="Wang C.-S."/>
            <person name="Wu M."/>
            <person name="Xu X.-W."/>
        </authorList>
    </citation>
    <scope>NUCLEOTIDE SEQUENCE [LARGE SCALE GENOMIC DNA]</scope>
    <source>
        <strain evidence="5 8">Ar-45</strain>
    </source>
</reference>
<sequence>MQRSIAITGGAGFLGLALAEALRRRGDRVTLLDLAPPDPRLFARPELAGTAFLPCDIMDEALLRRCLSDCGAELVVHAAAITPNDETSRTQALRIAEVNVSGALRLLSAASASGIGDVVLLSSISVYGGLGSGAAELREDGPALPDTLYGETKLAAEMLCARIAPTLGLRLATLRLGPMFGPWESLREARPDLSPHGQLQRLSAGGQPVRLAHEMRGDWIYSRDAAAMIAAVTTRMDQAAGGCFNIAGGAPFALTRWAEAMGLPCPVIDPETPDIAPRADPRRGPMSTAALAALTGIDGGRPMEEAVADEKAWQQGWPETKSEHTQETPR</sequence>
<name>A0A285J825_9RHOB</name>
<protein>
    <submittedName>
        <fullName evidence="5">NAD(P)-dependent oxidoreductase</fullName>
    </submittedName>
    <submittedName>
        <fullName evidence="6">UDP-glucose 4-epimerase</fullName>
    </submittedName>
</protein>
<dbReference type="Pfam" id="PF01370">
    <property type="entry name" value="Epimerase"/>
    <property type="match status" value="1"/>
</dbReference>
<keyword evidence="8" id="KW-1185">Reference proteome</keyword>
<dbReference type="EMBL" id="OBEA01000006">
    <property type="protein sequence ID" value="SNY56203.1"/>
    <property type="molecule type" value="Genomic_DNA"/>
</dbReference>
<gene>
    <name evidence="5" type="ORF">CVM39_17035</name>
    <name evidence="6" type="ORF">SAMN06297129_3220</name>
</gene>
<evidence type="ECO:0000313" key="6">
    <source>
        <dbReference type="EMBL" id="SNY56203.1"/>
    </source>
</evidence>
<proteinExistence type="inferred from homology"/>